<dbReference type="Proteomes" id="UP000637774">
    <property type="component" value="Unassembled WGS sequence"/>
</dbReference>
<feature type="transmembrane region" description="Helical" evidence="1">
    <location>
        <begin position="120"/>
        <end position="139"/>
    </location>
</feature>
<gene>
    <name evidence="2" type="ORF">GCM10011495_18990</name>
</gene>
<feature type="transmembrane region" description="Helical" evidence="1">
    <location>
        <begin position="33"/>
        <end position="50"/>
    </location>
</feature>
<name>A0ABQ2A679_9BACT</name>
<reference evidence="3" key="1">
    <citation type="journal article" date="2019" name="Int. J. Syst. Evol. Microbiol.">
        <title>The Global Catalogue of Microorganisms (GCM) 10K type strain sequencing project: providing services to taxonomists for standard genome sequencing and annotation.</title>
        <authorList>
            <consortium name="The Broad Institute Genomics Platform"/>
            <consortium name="The Broad Institute Genome Sequencing Center for Infectious Disease"/>
            <person name="Wu L."/>
            <person name="Ma J."/>
        </authorList>
    </citation>
    <scope>NUCLEOTIDE SEQUENCE [LARGE SCALE GENOMIC DNA]</scope>
    <source>
        <strain evidence="3">CGMCC 1.14966</strain>
    </source>
</reference>
<proteinExistence type="predicted"/>
<keyword evidence="1" id="KW-0812">Transmembrane</keyword>
<evidence type="ECO:0000313" key="3">
    <source>
        <dbReference type="Proteomes" id="UP000637774"/>
    </source>
</evidence>
<keyword evidence="3" id="KW-1185">Reference proteome</keyword>
<keyword evidence="1" id="KW-1133">Transmembrane helix</keyword>
<protein>
    <submittedName>
        <fullName evidence="2">Uncharacterized protein</fullName>
    </submittedName>
</protein>
<keyword evidence="1" id="KW-0472">Membrane</keyword>
<feature type="transmembrane region" description="Helical" evidence="1">
    <location>
        <begin position="185"/>
        <end position="204"/>
    </location>
</feature>
<comment type="caution">
    <text evidence="2">The sequence shown here is derived from an EMBL/GenBank/DDBJ whole genome shotgun (WGS) entry which is preliminary data.</text>
</comment>
<evidence type="ECO:0000256" key="1">
    <source>
        <dbReference type="SAM" id="Phobius"/>
    </source>
</evidence>
<sequence>MLKMVTVLQLSILVPMVVVWLRKSEFLPAIKLLSWYVYLSAFCALGGHYTEYTPNALFIIGFNLGKIALFGAVYYMVLESARMRQLVLITTLTAVAVCIGLTGIGLVTNFFDIAVTVSRMTQSTVLAAFALVYLEQLLGRANTVSLSRDPIWLLSVGQLLYSAGTVTAFSLDYLSKTQYDQAPKWIFISIIGIIFNVFLTLAFLRAKTAPQQPVGNNASPVNQFAQNSHRSSSVY</sequence>
<feature type="transmembrane region" description="Helical" evidence="1">
    <location>
        <begin position="86"/>
        <end position="108"/>
    </location>
</feature>
<organism evidence="2 3">
    <name type="scientific">Hymenobacter frigidus</name>
    <dbReference type="NCBI Taxonomy" id="1524095"/>
    <lineage>
        <taxon>Bacteria</taxon>
        <taxon>Pseudomonadati</taxon>
        <taxon>Bacteroidota</taxon>
        <taxon>Cytophagia</taxon>
        <taxon>Cytophagales</taxon>
        <taxon>Hymenobacteraceae</taxon>
        <taxon>Hymenobacter</taxon>
    </lineage>
</organism>
<accession>A0ABQ2A679</accession>
<evidence type="ECO:0000313" key="2">
    <source>
        <dbReference type="EMBL" id="GGH85232.1"/>
    </source>
</evidence>
<feature type="transmembrane region" description="Helical" evidence="1">
    <location>
        <begin position="6"/>
        <end position="21"/>
    </location>
</feature>
<dbReference type="EMBL" id="BMGY01000014">
    <property type="protein sequence ID" value="GGH85232.1"/>
    <property type="molecule type" value="Genomic_DNA"/>
</dbReference>
<feature type="transmembrane region" description="Helical" evidence="1">
    <location>
        <begin position="56"/>
        <end position="77"/>
    </location>
</feature>
<feature type="transmembrane region" description="Helical" evidence="1">
    <location>
        <begin position="151"/>
        <end position="173"/>
    </location>
</feature>